<name>A0A2W4QEY5_9GAMM</name>
<dbReference type="Pfam" id="PF00550">
    <property type="entry name" value="PP-binding"/>
    <property type="match status" value="1"/>
</dbReference>
<dbReference type="InterPro" id="IPR009081">
    <property type="entry name" value="PP-bd_ACP"/>
</dbReference>
<sequence length="82" mass="9039">MIQTTVKQILMRNLNLCGQAEEMTMSSPLLGAIPELDSMAVVSIITALEEDFAFTIDYDEISADNFKTLGSLISFVEKKLHG</sequence>
<gene>
    <name evidence="2" type="ORF">DM484_27740</name>
</gene>
<evidence type="ECO:0000313" key="3">
    <source>
        <dbReference type="Proteomes" id="UP000249396"/>
    </source>
</evidence>
<reference evidence="2 3" key="1">
    <citation type="journal article" date="2018" name="Aquat. Microb. Ecol.">
        <title>Gammaproteobacterial methanotrophs dominate.</title>
        <authorList>
            <person name="Rissanen A.J."/>
            <person name="Saarenheimo J."/>
            <person name="Tiirola M."/>
            <person name="Peura S."/>
            <person name="Aalto S.L."/>
            <person name="Karvinen A."/>
            <person name="Nykanen H."/>
        </authorList>
    </citation>
    <scope>NUCLEOTIDE SEQUENCE [LARGE SCALE GENOMIC DNA]</scope>
    <source>
        <strain evidence="2">AMbin10</strain>
    </source>
</reference>
<feature type="domain" description="Carrier" evidence="1">
    <location>
        <begin position="1"/>
        <end position="80"/>
    </location>
</feature>
<dbReference type="Proteomes" id="UP000249396">
    <property type="component" value="Unassembled WGS sequence"/>
</dbReference>
<organism evidence="2 3">
    <name type="scientific">Candidatus Methylumidiphilus alinenensis</name>
    <dbReference type="NCBI Taxonomy" id="2202197"/>
    <lineage>
        <taxon>Bacteria</taxon>
        <taxon>Pseudomonadati</taxon>
        <taxon>Pseudomonadota</taxon>
        <taxon>Gammaproteobacteria</taxon>
        <taxon>Methylococcales</taxon>
        <taxon>Candidatus Methylumidiphilus</taxon>
    </lineage>
</organism>
<dbReference type="Gene3D" id="1.10.1200.10">
    <property type="entry name" value="ACP-like"/>
    <property type="match status" value="1"/>
</dbReference>
<protein>
    <submittedName>
        <fullName evidence="2">Acyl carrier protein</fullName>
    </submittedName>
</protein>
<dbReference type="AlphaFoldDB" id="A0A2W4QEY5"/>
<accession>A0A2W4QEY5</accession>
<dbReference type="InterPro" id="IPR036736">
    <property type="entry name" value="ACP-like_sf"/>
</dbReference>
<comment type="caution">
    <text evidence="2">The sequence shown here is derived from an EMBL/GenBank/DDBJ whole genome shotgun (WGS) entry which is preliminary data.</text>
</comment>
<dbReference type="PROSITE" id="PS50075">
    <property type="entry name" value="CARRIER"/>
    <property type="match status" value="1"/>
</dbReference>
<dbReference type="SUPFAM" id="SSF47336">
    <property type="entry name" value="ACP-like"/>
    <property type="match status" value="1"/>
</dbReference>
<proteinExistence type="predicted"/>
<evidence type="ECO:0000259" key="1">
    <source>
        <dbReference type="PROSITE" id="PS50075"/>
    </source>
</evidence>
<dbReference type="EMBL" id="QJPH01000541">
    <property type="protein sequence ID" value="PZN70841.1"/>
    <property type="molecule type" value="Genomic_DNA"/>
</dbReference>
<evidence type="ECO:0000313" key="2">
    <source>
        <dbReference type="EMBL" id="PZN70841.1"/>
    </source>
</evidence>